<comment type="caution">
    <text evidence="2">The sequence shown here is derived from an EMBL/GenBank/DDBJ whole genome shotgun (WGS) entry which is preliminary data.</text>
</comment>
<accession>A0A644WT95</accession>
<protein>
    <recommendedName>
        <fullName evidence="3">DUF4405 domain-containing protein</fullName>
    </recommendedName>
</protein>
<keyword evidence="1" id="KW-0472">Membrane</keyword>
<dbReference type="AlphaFoldDB" id="A0A644WT95"/>
<dbReference type="EMBL" id="VSSQ01001304">
    <property type="protein sequence ID" value="MPM07145.1"/>
    <property type="molecule type" value="Genomic_DNA"/>
</dbReference>
<feature type="transmembrane region" description="Helical" evidence="1">
    <location>
        <begin position="47"/>
        <end position="66"/>
    </location>
</feature>
<name>A0A644WT95_9ZZZZ</name>
<organism evidence="2">
    <name type="scientific">bioreactor metagenome</name>
    <dbReference type="NCBI Taxonomy" id="1076179"/>
    <lineage>
        <taxon>unclassified sequences</taxon>
        <taxon>metagenomes</taxon>
        <taxon>ecological metagenomes</taxon>
    </lineage>
</organism>
<reference evidence="2" key="1">
    <citation type="submission" date="2019-08" db="EMBL/GenBank/DDBJ databases">
        <authorList>
            <person name="Kucharzyk K."/>
            <person name="Murdoch R.W."/>
            <person name="Higgins S."/>
            <person name="Loffler F."/>
        </authorList>
    </citation>
    <scope>NUCLEOTIDE SEQUENCE</scope>
</reference>
<evidence type="ECO:0000256" key="1">
    <source>
        <dbReference type="SAM" id="Phobius"/>
    </source>
</evidence>
<feature type="transmembrane region" description="Helical" evidence="1">
    <location>
        <begin position="16"/>
        <end position="35"/>
    </location>
</feature>
<gene>
    <name evidence="2" type="ORF">SDC9_53451</name>
</gene>
<evidence type="ECO:0000313" key="2">
    <source>
        <dbReference type="EMBL" id="MPM07145.1"/>
    </source>
</evidence>
<evidence type="ECO:0008006" key="3">
    <source>
        <dbReference type="Google" id="ProtNLM"/>
    </source>
</evidence>
<keyword evidence="1" id="KW-1133">Transmembrane helix</keyword>
<proteinExistence type="predicted"/>
<sequence length="78" mass="9188">MDNSINWQKLLKRINIILMLATAIILTITTLLFETFETLGLDELDEIHELCGITFLILILVHLILYRKKLIYYLLLKN</sequence>
<keyword evidence="1" id="KW-0812">Transmembrane</keyword>